<evidence type="ECO:0000256" key="6">
    <source>
        <dbReference type="RuleBase" id="RU003719"/>
    </source>
</evidence>
<feature type="domain" description="D-isomer specific 2-hydroxyacid dehydrogenase NAD-binding" evidence="8">
    <location>
        <begin position="110"/>
        <end position="252"/>
    </location>
</feature>
<dbReference type="Proteomes" id="UP000245959">
    <property type="component" value="Unassembled WGS sequence"/>
</dbReference>
<dbReference type="HAMAP" id="MF_01825">
    <property type="entry name" value="PdxB"/>
    <property type="match status" value="1"/>
</dbReference>
<dbReference type="InterPro" id="IPR029753">
    <property type="entry name" value="D-isomer_DH_CS"/>
</dbReference>
<dbReference type="CDD" id="cd12158">
    <property type="entry name" value="ErythrP_dh"/>
    <property type="match status" value="1"/>
</dbReference>
<evidence type="ECO:0000259" key="8">
    <source>
        <dbReference type="Pfam" id="PF02826"/>
    </source>
</evidence>
<dbReference type="EMBL" id="JABAEW010000018">
    <property type="protein sequence ID" value="NMD87041.1"/>
    <property type="molecule type" value="Genomic_DNA"/>
</dbReference>
<dbReference type="PANTHER" id="PTHR42938">
    <property type="entry name" value="FORMATE DEHYDROGENASE 1"/>
    <property type="match status" value="1"/>
</dbReference>
<dbReference type="NCBIfam" id="NF001309">
    <property type="entry name" value="PRK00257.1"/>
    <property type="match status" value="1"/>
</dbReference>
<proteinExistence type="inferred from homology"/>
<keyword evidence="5" id="KW-0664">Pyridoxine biosynthesis</keyword>
<reference evidence="10 13" key="2">
    <citation type="submission" date="2020-04" db="EMBL/GenBank/DDBJ databases">
        <authorList>
            <person name="Hitch T.C.A."/>
            <person name="Wylensek D."/>
            <person name="Clavel T."/>
        </authorList>
    </citation>
    <scope>NUCLEOTIDE SEQUENCE [LARGE SCALE GENOMIC DNA]</scope>
    <source>
        <strain evidence="10 13">COR2-253-APC-1A</strain>
    </source>
</reference>
<reference evidence="11 12" key="1">
    <citation type="submission" date="2018-04" db="EMBL/GenBank/DDBJ databases">
        <title>Genomic Encyclopedia of Type Strains, Phase IV (KMG-IV): sequencing the most valuable type-strain genomes for metagenomic binning, comparative biology and taxonomic classification.</title>
        <authorList>
            <person name="Goeker M."/>
        </authorList>
    </citation>
    <scope>NUCLEOTIDE SEQUENCE [LARGE SCALE GENOMIC DNA]</scope>
    <source>
        <strain evidence="11 12">DSM 14823</strain>
    </source>
</reference>
<dbReference type="Gene3D" id="3.30.1370.170">
    <property type="match status" value="1"/>
</dbReference>
<dbReference type="InterPro" id="IPR036291">
    <property type="entry name" value="NAD(P)-bd_dom_sf"/>
</dbReference>
<evidence type="ECO:0000256" key="5">
    <source>
        <dbReference type="ARBA" id="ARBA00023096"/>
    </source>
</evidence>
<protein>
    <submittedName>
        <fullName evidence="10 11">4-phosphoerythronate dehydrogenase</fullName>
    </submittedName>
</protein>
<gene>
    <name evidence="10" type="primary">pdxB</name>
    <name evidence="11" type="ORF">C8D82_11669</name>
    <name evidence="10" type="ORF">HF882_10635</name>
</gene>
<keyword evidence="4" id="KW-0520">NAD</keyword>
<dbReference type="RefSeq" id="WP_116884321.1">
    <property type="nucleotide sequence ID" value="NZ_CABMMC010000011.1"/>
</dbReference>
<dbReference type="InterPro" id="IPR029752">
    <property type="entry name" value="D-isomer_DH_CS1"/>
</dbReference>
<evidence type="ECO:0000256" key="2">
    <source>
        <dbReference type="ARBA" id="ARBA00022490"/>
    </source>
</evidence>
<evidence type="ECO:0000256" key="1">
    <source>
        <dbReference type="ARBA" id="ARBA00005854"/>
    </source>
</evidence>
<keyword evidence="12" id="KW-1185">Reference proteome</keyword>
<organism evidence="11 12">
    <name type="scientific">Victivallis vadensis</name>
    <dbReference type="NCBI Taxonomy" id="172901"/>
    <lineage>
        <taxon>Bacteria</taxon>
        <taxon>Pseudomonadati</taxon>
        <taxon>Lentisphaerota</taxon>
        <taxon>Lentisphaeria</taxon>
        <taxon>Victivallales</taxon>
        <taxon>Victivallaceae</taxon>
        <taxon>Victivallis</taxon>
    </lineage>
</organism>
<feature type="domain" description="Erythronate-4-phosphate dehydrogenase dimerisation" evidence="9">
    <location>
        <begin position="287"/>
        <end position="364"/>
    </location>
</feature>
<sequence>MKIVADDKIPFLKGVLEPFFEMVYLPGGKIGPADVRDADALITRTRTRCDRALLAGSKVGFIATATIGFDHIDTAALRELGIDWTNAPGCNAASVAQYLACVLADFRIPLAGKTLGVVGVGNVGSRVVRVGEAFGMRVLQCDPPRAEREGGSRFRPLDELVAEADFLTFHVPLERGGGHPTFHLADAALLAAMKPGAVLINTSRGEVVDGSALKAALQAGSIGGAVLDVWEHEPEIDLELLELVRLGTPHIAGYSTDGKANGTAMSVQAVGRHFGVIEYTGWTPYSLPVPEQPLIRLDAALPESEQLSAACRASYDIRFDDAQLRADPAGFERQRGNYRIRREPPAYRIEGGAPVVRTALAKLGFQLA</sequence>
<dbReference type="InterPro" id="IPR020921">
    <property type="entry name" value="Erythronate-4-P_DHase"/>
</dbReference>
<evidence type="ECO:0000259" key="9">
    <source>
        <dbReference type="Pfam" id="PF11890"/>
    </source>
</evidence>
<dbReference type="PROSITE" id="PS00671">
    <property type="entry name" value="D_2_HYDROXYACID_DH_3"/>
    <property type="match status" value="1"/>
</dbReference>
<dbReference type="Pfam" id="PF00389">
    <property type="entry name" value="2-Hacid_dh"/>
    <property type="match status" value="1"/>
</dbReference>
<dbReference type="GO" id="GO:0046983">
    <property type="term" value="F:protein dimerization activity"/>
    <property type="evidence" value="ECO:0007669"/>
    <property type="project" value="InterPro"/>
</dbReference>
<dbReference type="Pfam" id="PF11890">
    <property type="entry name" value="DUF3410"/>
    <property type="match status" value="1"/>
</dbReference>
<dbReference type="OrthoDB" id="1522997at2"/>
<evidence type="ECO:0000259" key="7">
    <source>
        <dbReference type="Pfam" id="PF00389"/>
    </source>
</evidence>
<evidence type="ECO:0000256" key="3">
    <source>
        <dbReference type="ARBA" id="ARBA00023002"/>
    </source>
</evidence>
<dbReference type="EMBL" id="QEKH01000016">
    <property type="protein sequence ID" value="PVY40617.1"/>
    <property type="molecule type" value="Genomic_DNA"/>
</dbReference>
<keyword evidence="3 6" id="KW-0560">Oxidoreductase</keyword>
<dbReference type="SUPFAM" id="SSF51735">
    <property type="entry name" value="NAD(P)-binding Rossmann-fold domains"/>
    <property type="match status" value="1"/>
</dbReference>
<dbReference type="GO" id="GO:0051287">
    <property type="term" value="F:NAD binding"/>
    <property type="evidence" value="ECO:0007669"/>
    <property type="project" value="InterPro"/>
</dbReference>
<dbReference type="Gene3D" id="3.40.50.720">
    <property type="entry name" value="NAD(P)-binding Rossmann-like Domain"/>
    <property type="match status" value="2"/>
</dbReference>
<evidence type="ECO:0000256" key="4">
    <source>
        <dbReference type="ARBA" id="ARBA00023027"/>
    </source>
</evidence>
<name>A0A2U1AWK0_9BACT</name>
<evidence type="ECO:0000313" key="11">
    <source>
        <dbReference type="EMBL" id="PVY40617.1"/>
    </source>
</evidence>
<comment type="similarity">
    <text evidence="1 6">Belongs to the D-isomer specific 2-hydroxyacid dehydrogenase family.</text>
</comment>
<dbReference type="InterPro" id="IPR024531">
    <property type="entry name" value="Erythronate-4-P_DHase_dimer"/>
</dbReference>
<keyword evidence="2" id="KW-0963">Cytoplasm</keyword>
<dbReference type="PANTHER" id="PTHR42938:SF9">
    <property type="entry name" value="FORMATE DEHYDROGENASE 1"/>
    <property type="match status" value="1"/>
</dbReference>
<dbReference type="InterPro" id="IPR006139">
    <property type="entry name" value="D-isomer_2_OHA_DH_cat_dom"/>
</dbReference>
<evidence type="ECO:0000313" key="10">
    <source>
        <dbReference type="EMBL" id="NMD87041.1"/>
    </source>
</evidence>
<dbReference type="GO" id="GO:0033711">
    <property type="term" value="F:4-phosphoerythronate dehydrogenase activity"/>
    <property type="evidence" value="ECO:0007669"/>
    <property type="project" value="InterPro"/>
</dbReference>
<dbReference type="InterPro" id="IPR038251">
    <property type="entry name" value="PdxB_dimer_sf"/>
</dbReference>
<dbReference type="Proteomes" id="UP000576225">
    <property type="component" value="Unassembled WGS sequence"/>
</dbReference>
<comment type="caution">
    <text evidence="11">The sequence shown here is derived from an EMBL/GenBank/DDBJ whole genome shotgun (WGS) entry which is preliminary data.</text>
</comment>
<dbReference type="SUPFAM" id="SSF52283">
    <property type="entry name" value="Formate/glycerate dehydrogenase catalytic domain-like"/>
    <property type="match status" value="1"/>
</dbReference>
<accession>A0A2U1AWK0</accession>
<dbReference type="GO" id="GO:0008615">
    <property type="term" value="P:pyridoxine biosynthetic process"/>
    <property type="evidence" value="ECO:0007669"/>
    <property type="project" value="UniProtKB-KW"/>
</dbReference>
<dbReference type="Pfam" id="PF02826">
    <property type="entry name" value="2-Hacid_dh_C"/>
    <property type="match status" value="1"/>
</dbReference>
<dbReference type="AlphaFoldDB" id="A0A2U1AWK0"/>
<evidence type="ECO:0000313" key="12">
    <source>
        <dbReference type="Proteomes" id="UP000245959"/>
    </source>
</evidence>
<evidence type="ECO:0000313" key="13">
    <source>
        <dbReference type="Proteomes" id="UP000576225"/>
    </source>
</evidence>
<dbReference type="GO" id="GO:0005737">
    <property type="term" value="C:cytoplasm"/>
    <property type="evidence" value="ECO:0007669"/>
    <property type="project" value="InterPro"/>
</dbReference>
<dbReference type="GeneID" id="78295621"/>
<dbReference type="InterPro" id="IPR006140">
    <property type="entry name" value="D-isomer_DH_NAD-bd"/>
</dbReference>
<dbReference type="PROSITE" id="PS00065">
    <property type="entry name" value="D_2_HYDROXYACID_DH_1"/>
    <property type="match status" value="1"/>
</dbReference>
<feature type="domain" description="D-isomer specific 2-hydroxyacid dehydrogenase catalytic" evidence="7">
    <location>
        <begin position="34"/>
        <end position="253"/>
    </location>
</feature>